<protein>
    <submittedName>
        <fullName evidence="1">Uncharacterized protein</fullName>
    </submittedName>
</protein>
<evidence type="ECO:0000313" key="2">
    <source>
        <dbReference type="Proteomes" id="UP001165060"/>
    </source>
</evidence>
<name>A0ABQ6MJI5_9STRA</name>
<feature type="non-terminal residue" evidence="1">
    <location>
        <position position="125"/>
    </location>
</feature>
<evidence type="ECO:0000313" key="1">
    <source>
        <dbReference type="EMBL" id="GMI27077.1"/>
    </source>
</evidence>
<comment type="caution">
    <text evidence="1">The sequence shown here is derived from an EMBL/GenBank/DDBJ whole genome shotgun (WGS) entry which is preliminary data.</text>
</comment>
<dbReference type="Proteomes" id="UP001165060">
    <property type="component" value="Unassembled WGS sequence"/>
</dbReference>
<gene>
    <name evidence="1" type="ORF">TeGR_g7999</name>
</gene>
<proteinExistence type="predicted"/>
<sequence length="125" mass="14427">MGNGIPTKLPAPEENFELADDTLEHLEAAMLEQQKKELNKEMLDRAIDLADQRGFNRINTPLVARAQFLLSLVSHKFAEARVEDYKTKWEWSEAEKDPEGELMYRLTEEKEAAELKASKRKKPVK</sequence>
<organism evidence="1 2">
    <name type="scientific">Tetraparma gracilis</name>
    <dbReference type="NCBI Taxonomy" id="2962635"/>
    <lineage>
        <taxon>Eukaryota</taxon>
        <taxon>Sar</taxon>
        <taxon>Stramenopiles</taxon>
        <taxon>Ochrophyta</taxon>
        <taxon>Bolidophyceae</taxon>
        <taxon>Parmales</taxon>
        <taxon>Triparmaceae</taxon>
        <taxon>Tetraparma</taxon>
    </lineage>
</organism>
<reference evidence="1 2" key="1">
    <citation type="journal article" date="2023" name="Commun. Biol.">
        <title>Genome analysis of Parmales, the sister group of diatoms, reveals the evolutionary specialization of diatoms from phago-mixotrophs to photoautotrophs.</title>
        <authorList>
            <person name="Ban H."/>
            <person name="Sato S."/>
            <person name="Yoshikawa S."/>
            <person name="Yamada K."/>
            <person name="Nakamura Y."/>
            <person name="Ichinomiya M."/>
            <person name="Sato N."/>
            <person name="Blanc-Mathieu R."/>
            <person name="Endo H."/>
            <person name="Kuwata A."/>
            <person name="Ogata H."/>
        </authorList>
    </citation>
    <scope>NUCLEOTIDE SEQUENCE [LARGE SCALE GENOMIC DNA]</scope>
</reference>
<keyword evidence="2" id="KW-1185">Reference proteome</keyword>
<dbReference type="EMBL" id="BRYB01002887">
    <property type="protein sequence ID" value="GMI27077.1"/>
    <property type="molecule type" value="Genomic_DNA"/>
</dbReference>
<accession>A0ABQ6MJI5</accession>